<keyword evidence="4" id="KW-0804">Transcription</keyword>
<protein>
    <submittedName>
        <fullName evidence="8">RNA polymerase sigma factor</fullName>
    </submittedName>
</protein>
<dbReference type="SUPFAM" id="SSF88946">
    <property type="entry name" value="Sigma2 domain of RNA polymerase sigma factors"/>
    <property type="match status" value="1"/>
</dbReference>
<dbReference type="GO" id="GO:0016987">
    <property type="term" value="F:sigma factor activity"/>
    <property type="evidence" value="ECO:0007669"/>
    <property type="project" value="UniProtKB-KW"/>
</dbReference>
<dbReference type="NCBIfam" id="NF008888">
    <property type="entry name" value="PRK11922.1"/>
    <property type="match status" value="1"/>
</dbReference>
<dbReference type="InterPro" id="IPR013325">
    <property type="entry name" value="RNA_pol_sigma_r2"/>
</dbReference>
<feature type="domain" description="RNA polymerase sigma-70 region 2" evidence="6">
    <location>
        <begin position="46"/>
        <end position="113"/>
    </location>
</feature>
<dbReference type="Proteomes" id="UP000284006">
    <property type="component" value="Unassembled WGS sequence"/>
</dbReference>
<accession>A0A418Y5P9</accession>
<evidence type="ECO:0000256" key="5">
    <source>
        <dbReference type="SAM" id="MobiDB-lite"/>
    </source>
</evidence>
<evidence type="ECO:0000259" key="7">
    <source>
        <dbReference type="Pfam" id="PF08281"/>
    </source>
</evidence>
<reference evidence="8 9" key="1">
    <citation type="submission" date="2018-09" db="EMBL/GenBank/DDBJ databases">
        <authorList>
            <person name="Zhu H."/>
        </authorList>
    </citation>
    <scope>NUCLEOTIDE SEQUENCE [LARGE SCALE GENOMIC DNA]</scope>
    <source>
        <strain evidence="8 9">K1S02-61</strain>
    </source>
</reference>
<dbReference type="OrthoDB" id="9780326at2"/>
<dbReference type="Gene3D" id="1.10.10.10">
    <property type="entry name" value="Winged helix-like DNA-binding domain superfamily/Winged helix DNA-binding domain"/>
    <property type="match status" value="1"/>
</dbReference>
<gene>
    <name evidence="8" type="ORF">D3872_05765</name>
</gene>
<keyword evidence="9" id="KW-1185">Reference proteome</keyword>
<keyword evidence="3" id="KW-0731">Sigma factor</keyword>
<dbReference type="Pfam" id="PF08281">
    <property type="entry name" value="Sigma70_r4_2"/>
    <property type="match status" value="1"/>
</dbReference>
<dbReference type="PANTHER" id="PTHR43133">
    <property type="entry name" value="RNA POLYMERASE ECF-TYPE SIGMA FACTO"/>
    <property type="match status" value="1"/>
</dbReference>
<organism evidence="8 9">
    <name type="scientific">Massilia cavernae</name>
    <dbReference type="NCBI Taxonomy" id="2320864"/>
    <lineage>
        <taxon>Bacteria</taxon>
        <taxon>Pseudomonadati</taxon>
        <taxon>Pseudomonadota</taxon>
        <taxon>Betaproteobacteria</taxon>
        <taxon>Burkholderiales</taxon>
        <taxon>Oxalobacteraceae</taxon>
        <taxon>Telluria group</taxon>
        <taxon>Massilia</taxon>
    </lineage>
</organism>
<proteinExistence type="inferred from homology"/>
<dbReference type="InterPro" id="IPR007627">
    <property type="entry name" value="RNA_pol_sigma70_r2"/>
</dbReference>
<comment type="caution">
    <text evidence="8">The sequence shown here is derived from an EMBL/GenBank/DDBJ whole genome shotgun (WGS) entry which is preliminary data.</text>
</comment>
<comment type="similarity">
    <text evidence="1">Belongs to the sigma-70 factor family. ECF subfamily.</text>
</comment>
<dbReference type="GO" id="GO:0003677">
    <property type="term" value="F:DNA binding"/>
    <property type="evidence" value="ECO:0007669"/>
    <property type="project" value="InterPro"/>
</dbReference>
<sequence length="247" mass="27475">MGHNHHKAESQPMPTLNPIATPGDASSDADLARSIAAGDQHAFVLLMRRHNQLLFRTARSILRDDTEAEDAVQEAYLQAFRSISQFRGDARLSTWLTRIVVNESIARARKRSRSAQVMQLHAETGTDIEASEEYMNAGVTESAESGAMRAQARQMLEKSIDALPESFRSVFVLRAVEEMSSEEVARCLDIPEATVRTRFFRARSQLRAALLNEIDLAFEEVFSFDGARCDRIVAAVLARLPQAPVST</sequence>
<dbReference type="InterPro" id="IPR039425">
    <property type="entry name" value="RNA_pol_sigma-70-like"/>
</dbReference>
<dbReference type="GO" id="GO:0006352">
    <property type="term" value="P:DNA-templated transcription initiation"/>
    <property type="evidence" value="ECO:0007669"/>
    <property type="project" value="InterPro"/>
</dbReference>
<feature type="domain" description="RNA polymerase sigma factor 70 region 4 type 2" evidence="7">
    <location>
        <begin position="154"/>
        <end position="206"/>
    </location>
</feature>
<dbReference type="AlphaFoldDB" id="A0A418Y5P9"/>
<dbReference type="InterPro" id="IPR013249">
    <property type="entry name" value="RNA_pol_sigma70_r4_t2"/>
</dbReference>
<evidence type="ECO:0000259" key="6">
    <source>
        <dbReference type="Pfam" id="PF04542"/>
    </source>
</evidence>
<name>A0A418Y5P9_9BURK</name>
<dbReference type="Pfam" id="PF04542">
    <property type="entry name" value="Sigma70_r2"/>
    <property type="match status" value="1"/>
</dbReference>
<dbReference type="InterPro" id="IPR014284">
    <property type="entry name" value="RNA_pol_sigma-70_dom"/>
</dbReference>
<keyword evidence="2" id="KW-0805">Transcription regulation</keyword>
<evidence type="ECO:0000313" key="9">
    <source>
        <dbReference type="Proteomes" id="UP000284006"/>
    </source>
</evidence>
<evidence type="ECO:0000313" key="8">
    <source>
        <dbReference type="EMBL" id="RJG22201.1"/>
    </source>
</evidence>
<evidence type="ECO:0000256" key="3">
    <source>
        <dbReference type="ARBA" id="ARBA00023082"/>
    </source>
</evidence>
<evidence type="ECO:0000256" key="1">
    <source>
        <dbReference type="ARBA" id="ARBA00010641"/>
    </source>
</evidence>
<dbReference type="SUPFAM" id="SSF88659">
    <property type="entry name" value="Sigma3 and sigma4 domains of RNA polymerase sigma factors"/>
    <property type="match status" value="1"/>
</dbReference>
<dbReference type="Gene3D" id="1.10.1740.10">
    <property type="match status" value="1"/>
</dbReference>
<dbReference type="PANTHER" id="PTHR43133:SF51">
    <property type="entry name" value="RNA POLYMERASE SIGMA FACTOR"/>
    <property type="match status" value="1"/>
</dbReference>
<feature type="region of interest" description="Disordered" evidence="5">
    <location>
        <begin position="1"/>
        <end position="27"/>
    </location>
</feature>
<evidence type="ECO:0000256" key="2">
    <source>
        <dbReference type="ARBA" id="ARBA00023015"/>
    </source>
</evidence>
<dbReference type="EMBL" id="QYUP01000062">
    <property type="protein sequence ID" value="RJG22201.1"/>
    <property type="molecule type" value="Genomic_DNA"/>
</dbReference>
<evidence type="ECO:0000256" key="4">
    <source>
        <dbReference type="ARBA" id="ARBA00023163"/>
    </source>
</evidence>
<dbReference type="InterPro" id="IPR013324">
    <property type="entry name" value="RNA_pol_sigma_r3/r4-like"/>
</dbReference>
<dbReference type="CDD" id="cd06171">
    <property type="entry name" value="Sigma70_r4"/>
    <property type="match status" value="1"/>
</dbReference>
<dbReference type="NCBIfam" id="TIGR02937">
    <property type="entry name" value="sigma70-ECF"/>
    <property type="match status" value="1"/>
</dbReference>
<dbReference type="InterPro" id="IPR036388">
    <property type="entry name" value="WH-like_DNA-bd_sf"/>
</dbReference>